<dbReference type="PROSITE" id="PS51054">
    <property type="entry name" value="ORANGE"/>
    <property type="match status" value="1"/>
</dbReference>
<dbReference type="PANTHER" id="PTHR10985">
    <property type="entry name" value="BASIC HELIX-LOOP-HELIX TRANSCRIPTION FACTOR, HES-RELATED"/>
    <property type="match status" value="1"/>
</dbReference>
<evidence type="ECO:0008006" key="10">
    <source>
        <dbReference type="Google" id="ProtNLM"/>
    </source>
</evidence>
<keyword evidence="5" id="KW-0539">Nucleus</keyword>
<reference evidence="9" key="1">
    <citation type="submission" date="2014-12" db="EMBL/GenBank/DDBJ databases">
        <title>Insight into the proteome of Arion vulgaris.</title>
        <authorList>
            <person name="Aradska J."/>
            <person name="Bulat T."/>
            <person name="Smidak R."/>
            <person name="Sarate P."/>
            <person name="Gangsoo J."/>
            <person name="Sialana F."/>
            <person name="Bilban M."/>
            <person name="Lubec G."/>
        </authorList>
    </citation>
    <scope>NUCLEOTIDE SEQUENCE</scope>
    <source>
        <tissue evidence="9">Skin</tissue>
    </source>
</reference>
<evidence type="ECO:0000313" key="9">
    <source>
        <dbReference type="EMBL" id="CEK62275.1"/>
    </source>
</evidence>
<keyword evidence="2" id="KW-0805">Transcription regulation</keyword>
<feature type="compositionally biased region" description="Basic residues" evidence="6">
    <location>
        <begin position="47"/>
        <end position="58"/>
    </location>
</feature>
<dbReference type="SUPFAM" id="SSF47459">
    <property type="entry name" value="HLH, helix-loop-helix DNA-binding domain"/>
    <property type="match status" value="1"/>
</dbReference>
<name>A0A0B6Z3I1_9EUPU</name>
<dbReference type="InterPro" id="IPR003650">
    <property type="entry name" value="Orange_dom"/>
</dbReference>
<feature type="non-terminal residue" evidence="9">
    <location>
        <position position="1"/>
    </location>
</feature>
<dbReference type="GO" id="GO:0003677">
    <property type="term" value="F:DNA binding"/>
    <property type="evidence" value="ECO:0007669"/>
    <property type="project" value="UniProtKB-KW"/>
</dbReference>
<dbReference type="GO" id="GO:0046983">
    <property type="term" value="F:protein dimerization activity"/>
    <property type="evidence" value="ECO:0007669"/>
    <property type="project" value="InterPro"/>
</dbReference>
<dbReference type="Gene3D" id="4.10.280.10">
    <property type="entry name" value="Helix-loop-helix DNA-binding domain"/>
    <property type="match status" value="1"/>
</dbReference>
<dbReference type="Gene3D" id="6.10.250.980">
    <property type="match status" value="1"/>
</dbReference>
<evidence type="ECO:0000259" key="7">
    <source>
        <dbReference type="PROSITE" id="PS50888"/>
    </source>
</evidence>
<gene>
    <name evidence="9" type="primary">ORF44723</name>
</gene>
<feature type="compositionally biased region" description="Low complexity" evidence="6">
    <location>
        <begin position="22"/>
        <end position="35"/>
    </location>
</feature>
<proteinExistence type="predicted"/>
<keyword evidence="3" id="KW-0238">DNA-binding</keyword>
<dbReference type="GO" id="GO:0006355">
    <property type="term" value="P:regulation of DNA-templated transcription"/>
    <property type="evidence" value="ECO:0007669"/>
    <property type="project" value="InterPro"/>
</dbReference>
<feature type="non-terminal residue" evidence="9">
    <location>
        <position position="142"/>
    </location>
</feature>
<evidence type="ECO:0000256" key="3">
    <source>
        <dbReference type="ARBA" id="ARBA00023125"/>
    </source>
</evidence>
<feature type="compositionally biased region" description="Polar residues" evidence="6">
    <location>
        <begin position="10"/>
        <end position="21"/>
    </location>
</feature>
<feature type="region of interest" description="Disordered" evidence="6">
    <location>
        <begin position="10"/>
        <end position="58"/>
    </location>
</feature>
<feature type="compositionally biased region" description="Basic and acidic residues" evidence="6">
    <location>
        <begin position="36"/>
        <end position="46"/>
    </location>
</feature>
<dbReference type="Pfam" id="PF07527">
    <property type="entry name" value="Hairy_orange"/>
    <property type="match status" value="1"/>
</dbReference>
<dbReference type="GO" id="GO:0005634">
    <property type="term" value="C:nucleus"/>
    <property type="evidence" value="ECO:0007669"/>
    <property type="project" value="UniProtKB-SubCell"/>
</dbReference>
<dbReference type="EMBL" id="HACG01015410">
    <property type="protein sequence ID" value="CEK62275.1"/>
    <property type="molecule type" value="Transcribed_RNA"/>
</dbReference>
<evidence type="ECO:0000256" key="5">
    <source>
        <dbReference type="ARBA" id="ARBA00023242"/>
    </source>
</evidence>
<feature type="domain" description="Orange" evidence="8">
    <location>
        <begin position="122"/>
        <end position="142"/>
    </location>
</feature>
<dbReference type="FunFam" id="4.10.280.10:FF:000009">
    <property type="entry name" value="Transcription factor HES-1"/>
    <property type="match status" value="1"/>
</dbReference>
<dbReference type="PROSITE" id="PS50888">
    <property type="entry name" value="BHLH"/>
    <property type="match status" value="1"/>
</dbReference>
<keyword evidence="4" id="KW-0804">Transcription</keyword>
<accession>A0A0B6Z3I1</accession>
<evidence type="ECO:0000256" key="4">
    <source>
        <dbReference type="ARBA" id="ARBA00023163"/>
    </source>
</evidence>
<evidence type="ECO:0000259" key="8">
    <source>
        <dbReference type="PROSITE" id="PS51054"/>
    </source>
</evidence>
<dbReference type="CDD" id="cd11410">
    <property type="entry name" value="bHLH_O_HES"/>
    <property type="match status" value="1"/>
</dbReference>
<organism evidence="9">
    <name type="scientific">Arion vulgaris</name>
    <dbReference type="NCBI Taxonomy" id="1028688"/>
    <lineage>
        <taxon>Eukaryota</taxon>
        <taxon>Metazoa</taxon>
        <taxon>Spiralia</taxon>
        <taxon>Lophotrochozoa</taxon>
        <taxon>Mollusca</taxon>
        <taxon>Gastropoda</taxon>
        <taxon>Heterobranchia</taxon>
        <taxon>Euthyneura</taxon>
        <taxon>Panpulmonata</taxon>
        <taxon>Eupulmonata</taxon>
        <taxon>Stylommatophora</taxon>
        <taxon>Helicina</taxon>
        <taxon>Arionoidea</taxon>
        <taxon>Arionidae</taxon>
        <taxon>Arion</taxon>
    </lineage>
</organism>
<dbReference type="Pfam" id="PF00010">
    <property type="entry name" value="HLH"/>
    <property type="match status" value="1"/>
</dbReference>
<dbReference type="SUPFAM" id="SSF158457">
    <property type="entry name" value="Orange domain-like"/>
    <property type="match status" value="1"/>
</dbReference>
<dbReference type="AlphaFoldDB" id="A0A0B6Z3I1"/>
<dbReference type="InterPro" id="IPR036638">
    <property type="entry name" value="HLH_DNA-bd_sf"/>
</dbReference>
<dbReference type="SMART" id="SM00353">
    <property type="entry name" value="HLH"/>
    <property type="match status" value="1"/>
</dbReference>
<protein>
    <recommendedName>
        <fullName evidence="10">BHLH domain-containing protein</fullName>
    </recommendedName>
</protein>
<comment type="subcellular location">
    <subcellularLocation>
        <location evidence="1">Nucleus</location>
    </subcellularLocation>
</comment>
<evidence type="ECO:0000256" key="1">
    <source>
        <dbReference type="ARBA" id="ARBA00004123"/>
    </source>
</evidence>
<evidence type="ECO:0000256" key="2">
    <source>
        <dbReference type="ARBA" id="ARBA00023015"/>
    </source>
</evidence>
<dbReference type="InterPro" id="IPR011598">
    <property type="entry name" value="bHLH_dom"/>
</dbReference>
<feature type="domain" description="BHLH" evidence="7">
    <location>
        <begin position="47"/>
        <end position="104"/>
    </location>
</feature>
<sequence>ERSIFWSTLISSSQTMTETELSSPTSTTSSSSSSDSSHRKTDDKASYKKSNKPMMEKKRRARINFCLTQLKSLVLQAMKKDNSQYSKLEKADILELTVRHLKNVQRHQVHSIDQHPDAVNKYRAGFNECANEVVKYLGESQG</sequence>
<dbReference type="InterPro" id="IPR050370">
    <property type="entry name" value="HES_HEY"/>
</dbReference>
<evidence type="ECO:0000256" key="6">
    <source>
        <dbReference type="SAM" id="MobiDB-lite"/>
    </source>
</evidence>